<evidence type="ECO:0000256" key="1">
    <source>
        <dbReference type="SAM" id="MobiDB-lite"/>
    </source>
</evidence>
<proteinExistence type="predicted"/>
<dbReference type="STRING" id="1131292.BCR24_09090"/>
<organism evidence="2 3">
    <name type="scientific">Enterococcus ureilyticus</name>
    <dbReference type="NCBI Taxonomy" id="1131292"/>
    <lineage>
        <taxon>Bacteria</taxon>
        <taxon>Bacillati</taxon>
        <taxon>Bacillota</taxon>
        <taxon>Bacilli</taxon>
        <taxon>Lactobacillales</taxon>
        <taxon>Enterococcaceae</taxon>
        <taxon>Enterococcus</taxon>
    </lineage>
</organism>
<comment type="caution">
    <text evidence="2">The sequence shown here is derived from an EMBL/GenBank/DDBJ whole genome shotgun (WGS) entry which is preliminary data.</text>
</comment>
<protein>
    <submittedName>
        <fullName evidence="2">Uncharacterized protein</fullName>
    </submittedName>
</protein>
<reference evidence="3" key="1">
    <citation type="submission" date="2016-09" db="EMBL/GenBank/DDBJ databases">
        <authorList>
            <person name="Gulvik C.A."/>
        </authorList>
    </citation>
    <scope>NUCLEOTIDE SEQUENCE [LARGE SCALE GENOMIC DNA]</scope>
    <source>
        <strain evidence="3">LMG 26676</strain>
    </source>
</reference>
<sequence length="82" mass="8750">MKAFLFFYNSLCVEQVVSLSKLQLVTLTIFLQLQKDSEGNQSEPANFKLPADPADGTGNGGNLGNNGSTGLQNLNATQKKSS</sequence>
<dbReference type="EMBL" id="MIKC01000041">
    <property type="protein sequence ID" value="OEG21224.1"/>
    <property type="molecule type" value="Genomic_DNA"/>
</dbReference>
<keyword evidence="3" id="KW-1185">Reference proteome</keyword>
<evidence type="ECO:0000313" key="2">
    <source>
        <dbReference type="EMBL" id="OEG21224.1"/>
    </source>
</evidence>
<feature type="region of interest" description="Disordered" evidence="1">
    <location>
        <begin position="37"/>
        <end position="82"/>
    </location>
</feature>
<dbReference type="Proteomes" id="UP000094469">
    <property type="component" value="Unassembled WGS sequence"/>
</dbReference>
<name>A0A1E5H8J1_9ENTE</name>
<gene>
    <name evidence="2" type="ORF">BCR24_09090</name>
</gene>
<accession>A0A1E5H8J1</accession>
<evidence type="ECO:0000313" key="3">
    <source>
        <dbReference type="Proteomes" id="UP000094469"/>
    </source>
</evidence>
<feature type="compositionally biased region" description="Low complexity" evidence="1">
    <location>
        <begin position="65"/>
        <end position="75"/>
    </location>
</feature>
<dbReference type="AlphaFoldDB" id="A0A1E5H8J1"/>